<reference evidence="8 10" key="1">
    <citation type="submission" date="2017-07" db="EMBL/GenBank/DDBJ databases">
        <title>Virulence factors identified in Actinobacillus seminis.</title>
        <authorList>
            <person name="Negrete-Abascal E."/>
            <person name="Vaca-Pacheco S."/>
            <person name="Montes-Garcia F."/>
            <person name="Leyto-Gil A.M."/>
            <person name="Fragoso-Garcia E."/>
            <person name="Carvente-Garcia R."/>
            <person name="Perez-Agueros S."/>
            <person name="Castelan-Sanchez H.G."/>
            <person name="Garcia-Molina A."/>
            <person name="Villamar T.E."/>
            <person name="Vazquez-Cruz C."/>
        </authorList>
    </citation>
    <scope>NUCLEOTIDE SEQUENCE [LARGE SCALE GENOMIC DNA]</scope>
    <source>
        <strain evidence="8 10">ATCC 15768</strain>
    </source>
</reference>
<sequence>MLPPIRITAFDKDCLRDQFDCGSRPLNLYLQKPVSQDIKRRIASCFTVIDENKRILGYYTLASTSIPLVDLPENLKKKLPRYPSVPAVLLGRLAVDKQVKGYGLGKALLGNALKRIIRSDIAAYALIVDAKDQSAMDFYQQFGFIPFSNEAHKLFFPLANLNIHLKIEAQT</sequence>
<keyword evidence="5" id="KW-0012">Acyltransferase</keyword>
<keyword evidence="2" id="KW-0678">Repressor</keyword>
<comment type="similarity">
    <text evidence="1">Belongs to the acetyltransferase family. GNAT subfamily.</text>
</comment>
<evidence type="ECO:0000256" key="6">
    <source>
        <dbReference type="ARBA" id="ARBA00049880"/>
    </source>
</evidence>
<evidence type="ECO:0000256" key="1">
    <source>
        <dbReference type="ARBA" id="ARBA00009342"/>
    </source>
</evidence>
<evidence type="ECO:0000256" key="3">
    <source>
        <dbReference type="ARBA" id="ARBA00022649"/>
    </source>
</evidence>
<proteinExistence type="inferred from homology"/>
<dbReference type="InParanoid" id="A0A263HE49"/>
<dbReference type="OrthoDB" id="9799147at2"/>
<name>A0A263HE49_9PAST</name>
<dbReference type="PANTHER" id="PTHR36449">
    <property type="entry name" value="ACETYLTRANSFERASE-RELATED"/>
    <property type="match status" value="1"/>
</dbReference>
<dbReference type="Proteomes" id="UP000215738">
    <property type="component" value="Unassembled WGS sequence"/>
</dbReference>
<evidence type="ECO:0000313" key="9">
    <source>
        <dbReference type="EMBL" id="SUU36947.1"/>
    </source>
</evidence>
<dbReference type="InterPro" id="IPR000182">
    <property type="entry name" value="GNAT_dom"/>
</dbReference>
<evidence type="ECO:0000256" key="4">
    <source>
        <dbReference type="ARBA" id="ARBA00022679"/>
    </source>
</evidence>
<evidence type="ECO:0000259" key="7">
    <source>
        <dbReference type="PROSITE" id="PS51186"/>
    </source>
</evidence>
<dbReference type="EMBL" id="UFSB01000001">
    <property type="protein sequence ID" value="SUU36947.1"/>
    <property type="molecule type" value="Genomic_DNA"/>
</dbReference>
<keyword evidence="3" id="KW-1277">Toxin-antitoxin system</keyword>
<feature type="domain" description="N-acetyltransferase" evidence="7">
    <location>
        <begin position="5"/>
        <end position="163"/>
    </location>
</feature>
<accession>A0A263HE49</accession>
<dbReference type="EMBL" id="NLFK01000001">
    <property type="protein sequence ID" value="OZN25713.1"/>
    <property type="molecule type" value="Genomic_DNA"/>
</dbReference>
<dbReference type="InterPro" id="IPR016181">
    <property type="entry name" value="Acyl_CoA_acyltransferase"/>
</dbReference>
<dbReference type="Pfam" id="PF13673">
    <property type="entry name" value="Acetyltransf_10"/>
    <property type="match status" value="1"/>
</dbReference>
<evidence type="ECO:0000313" key="8">
    <source>
        <dbReference type="EMBL" id="OZN25713.1"/>
    </source>
</evidence>
<reference evidence="9 11" key="2">
    <citation type="submission" date="2018-06" db="EMBL/GenBank/DDBJ databases">
        <authorList>
            <consortium name="Pathogen Informatics"/>
            <person name="Doyle S."/>
        </authorList>
    </citation>
    <scope>NUCLEOTIDE SEQUENCE [LARGE SCALE GENOMIC DNA]</scope>
    <source>
        <strain evidence="9 11">NCTC10851</strain>
    </source>
</reference>
<dbReference type="PANTHER" id="PTHR36449:SF1">
    <property type="entry name" value="ACETYLTRANSFERASE"/>
    <property type="match status" value="1"/>
</dbReference>
<dbReference type="Gene3D" id="3.40.630.30">
    <property type="match status" value="1"/>
</dbReference>
<dbReference type="Proteomes" id="UP000254507">
    <property type="component" value="Unassembled WGS sequence"/>
</dbReference>
<keyword evidence="10" id="KW-1185">Reference proteome</keyword>
<gene>
    <name evidence="8" type="ORF">CFY87_00370</name>
    <name evidence="9" type="ORF">NCTC10851_01398</name>
</gene>
<dbReference type="PROSITE" id="PS51186">
    <property type="entry name" value="GNAT"/>
    <property type="match status" value="1"/>
</dbReference>
<evidence type="ECO:0000313" key="10">
    <source>
        <dbReference type="Proteomes" id="UP000215738"/>
    </source>
</evidence>
<protein>
    <submittedName>
        <fullName evidence="8">GNAT family N-acetyltransferase</fullName>
    </submittedName>
    <submittedName>
        <fullName evidence="9">N-acetyltransferase GCN5</fullName>
    </submittedName>
</protein>
<organism evidence="9 11">
    <name type="scientific">Actinobacillus seminis</name>
    <dbReference type="NCBI Taxonomy" id="722"/>
    <lineage>
        <taxon>Bacteria</taxon>
        <taxon>Pseudomonadati</taxon>
        <taxon>Pseudomonadota</taxon>
        <taxon>Gammaproteobacteria</taxon>
        <taxon>Pasteurellales</taxon>
        <taxon>Pasteurellaceae</taxon>
        <taxon>Actinobacillus</taxon>
    </lineage>
</organism>
<dbReference type="GO" id="GO:0016747">
    <property type="term" value="F:acyltransferase activity, transferring groups other than amino-acyl groups"/>
    <property type="evidence" value="ECO:0007669"/>
    <property type="project" value="InterPro"/>
</dbReference>
<dbReference type="SUPFAM" id="SSF55729">
    <property type="entry name" value="Acyl-CoA N-acyltransferases (Nat)"/>
    <property type="match status" value="1"/>
</dbReference>
<comment type="catalytic activity">
    <reaction evidence="6">
        <text>glycyl-tRNA(Gly) + acetyl-CoA = N-acetylglycyl-tRNA(Gly) + CoA + H(+)</text>
        <dbReference type="Rhea" id="RHEA:81867"/>
        <dbReference type="Rhea" id="RHEA-COMP:9683"/>
        <dbReference type="Rhea" id="RHEA-COMP:19766"/>
        <dbReference type="ChEBI" id="CHEBI:15378"/>
        <dbReference type="ChEBI" id="CHEBI:57287"/>
        <dbReference type="ChEBI" id="CHEBI:57288"/>
        <dbReference type="ChEBI" id="CHEBI:78522"/>
        <dbReference type="ChEBI" id="CHEBI:232036"/>
    </reaction>
</comment>
<keyword evidence="4 9" id="KW-0808">Transferase</keyword>
<evidence type="ECO:0000256" key="5">
    <source>
        <dbReference type="ARBA" id="ARBA00023315"/>
    </source>
</evidence>
<evidence type="ECO:0000313" key="11">
    <source>
        <dbReference type="Proteomes" id="UP000254507"/>
    </source>
</evidence>
<dbReference type="AlphaFoldDB" id="A0A263HE49"/>
<evidence type="ECO:0000256" key="2">
    <source>
        <dbReference type="ARBA" id="ARBA00022491"/>
    </source>
</evidence>